<dbReference type="EMBL" id="ML975367">
    <property type="protein sequence ID" value="KAF1831303.1"/>
    <property type="molecule type" value="Genomic_DNA"/>
</dbReference>
<evidence type="ECO:0000313" key="2">
    <source>
        <dbReference type="Proteomes" id="UP000800040"/>
    </source>
</evidence>
<proteinExistence type="predicted"/>
<accession>A0A6A5KD41</accession>
<dbReference type="AlphaFoldDB" id="A0A6A5KD41"/>
<evidence type="ECO:0000313" key="1">
    <source>
        <dbReference type="EMBL" id="KAF1831303.1"/>
    </source>
</evidence>
<sequence length="71" mass="8073">MSWWGRVRGTSGFVVGGVWSSYQEGDFGQRTRLVLASITPAYPWMFHGPEQARLFTVTGEQRPSPPERPIY</sequence>
<reference evidence="1" key="1">
    <citation type="submission" date="2020-01" db="EMBL/GenBank/DDBJ databases">
        <authorList>
            <consortium name="DOE Joint Genome Institute"/>
            <person name="Haridas S."/>
            <person name="Albert R."/>
            <person name="Binder M."/>
            <person name="Bloem J."/>
            <person name="Labutti K."/>
            <person name="Salamov A."/>
            <person name="Andreopoulos B."/>
            <person name="Baker S.E."/>
            <person name="Barry K."/>
            <person name="Bills G."/>
            <person name="Bluhm B.H."/>
            <person name="Cannon C."/>
            <person name="Castanera R."/>
            <person name="Culley D.E."/>
            <person name="Daum C."/>
            <person name="Ezra D."/>
            <person name="Gonzalez J.B."/>
            <person name="Henrissat B."/>
            <person name="Kuo A."/>
            <person name="Liang C."/>
            <person name="Lipzen A."/>
            <person name="Lutzoni F."/>
            <person name="Magnuson J."/>
            <person name="Mondo S."/>
            <person name="Nolan M."/>
            <person name="Ohm R."/>
            <person name="Pangilinan J."/>
            <person name="Park H.-J."/>
            <person name="Ramirez L."/>
            <person name="Alfaro M."/>
            <person name="Sun H."/>
            <person name="Tritt A."/>
            <person name="Yoshinaga Y."/>
            <person name="Zwiers L.-H."/>
            <person name="Turgeon B.G."/>
            <person name="Goodwin S.B."/>
            <person name="Spatafora J.W."/>
            <person name="Crous P.W."/>
            <person name="Grigoriev I.V."/>
        </authorList>
    </citation>
    <scope>NUCLEOTIDE SEQUENCE</scope>
    <source>
        <strain evidence="1">P77</strain>
    </source>
</reference>
<keyword evidence="2" id="KW-1185">Reference proteome</keyword>
<protein>
    <submittedName>
        <fullName evidence="1">Uncharacterized protein</fullName>
    </submittedName>
</protein>
<name>A0A6A5KD41_9PLEO</name>
<organism evidence="1 2">
    <name type="scientific">Decorospora gaudefroyi</name>
    <dbReference type="NCBI Taxonomy" id="184978"/>
    <lineage>
        <taxon>Eukaryota</taxon>
        <taxon>Fungi</taxon>
        <taxon>Dikarya</taxon>
        <taxon>Ascomycota</taxon>
        <taxon>Pezizomycotina</taxon>
        <taxon>Dothideomycetes</taxon>
        <taxon>Pleosporomycetidae</taxon>
        <taxon>Pleosporales</taxon>
        <taxon>Pleosporineae</taxon>
        <taxon>Pleosporaceae</taxon>
        <taxon>Decorospora</taxon>
    </lineage>
</organism>
<gene>
    <name evidence="1" type="ORF">BDW02DRAFT_572140</name>
</gene>
<dbReference type="Proteomes" id="UP000800040">
    <property type="component" value="Unassembled WGS sequence"/>
</dbReference>